<reference evidence="2" key="1">
    <citation type="submission" date="2023-03" db="EMBL/GenBank/DDBJ databases">
        <title>Massive genome expansion in bonnet fungi (Mycena s.s.) driven by repeated elements and novel gene families across ecological guilds.</title>
        <authorList>
            <consortium name="Lawrence Berkeley National Laboratory"/>
            <person name="Harder C.B."/>
            <person name="Miyauchi S."/>
            <person name="Viragh M."/>
            <person name="Kuo A."/>
            <person name="Thoen E."/>
            <person name="Andreopoulos B."/>
            <person name="Lu D."/>
            <person name="Skrede I."/>
            <person name="Drula E."/>
            <person name="Henrissat B."/>
            <person name="Morin E."/>
            <person name="Kohler A."/>
            <person name="Barry K."/>
            <person name="LaButti K."/>
            <person name="Morin E."/>
            <person name="Salamov A."/>
            <person name="Lipzen A."/>
            <person name="Mereny Z."/>
            <person name="Hegedus B."/>
            <person name="Baldrian P."/>
            <person name="Stursova M."/>
            <person name="Weitz H."/>
            <person name="Taylor A."/>
            <person name="Grigoriev I.V."/>
            <person name="Nagy L.G."/>
            <person name="Martin F."/>
            <person name="Kauserud H."/>
        </authorList>
    </citation>
    <scope>NUCLEOTIDE SEQUENCE</scope>
    <source>
        <strain evidence="2">CBHHK067</strain>
    </source>
</reference>
<accession>A0AAD7CM03</accession>
<comment type="caution">
    <text evidence="2">The sequence shown here is derived from an EMBL/GenBank/DDBJ whole genome shotgun (WGS) entry which is preliminary data.</text>
</comment>
<evidence type="ECO:0000256" key="1">
    <source>
        <dbReference type="SAM" id="MobiDB-lite"/>
    </source>
</evidence>
<evidence type="ECO:0000313" key="2">
    <source>
        <dbReference type="EMBL" id="KAJ7651813.1"/>
    </source>
</evidence>
<sequence length="217" mass="23682">MSVQIATGYRESWRGGWRRKDPTARTIFAQSNRGTLQKSASQYGAQIFGLVGGALQPEGLLEKSRGGGLAGDDPRTVTTTHLHHTPFEFGRQRRRGRAANGGPDTGNEGSNSAPEAGKARLFAGRKRLRNRAQRVLQKAPPVQQRGRRPVSAGTGTVTGGAAYGECEGQSKDVCAGAARSVCFRVKNRRGMLQEHIEQRRALSRETFKKLLRNARET</sequence>
<dbReference type="Proteomes" id="UP001221757">
    <property type="component" value="Unassembled WGS sequence"/>
</dbReference>
<organism evidence="2 3">
    <name type="scientific">Mycena rosella</name>
    <name type="common">Pink bonnet</name>
    <name type="synonym">Agaricus rosellus</name>
    <dbReference type="NCBI Taxonomy" id="1033263"/>
    <lineage>
        <taxon>Eukaryota</taxon>
        <taxon>Fungi</taxon>
        <taxon>Dikarya</taxon>
        <taxon>Basidiomycota</taxon>
        <taxon>Agaricomycotina</taxon>
        <taxon>Agaricomycetes</taxon>
        <taxon>Agaricomycetidae</taxon>
        <taxon>Agaricales</taxon>
        <taxon>Marasmiineae</taxon>
        <taxon>Mycenaceae</taxon>
        <taxon>Mycena</taxon>
    </lineage>
</organism>
<dbReference type="AlphaFoldDB" id="A0AAD7CM03"/>
<keyword evidence="3" id="KW-1185">Reference proteome</keyword>
<name>A0AAD7CM03_MYCRO</name>
<proteinExistence type="predicted"/>
<feature type="region of interest" description="Disordered" evidence="1">
    <location>
        <begin position="87"/>
        <end position="116"/>
    </location>
</feature>
<dbReference type="EMBL" id="JARKIE010000358">
    <property type="protein sequence ID" value="KAJ7651813.1"/>
    <property type="molecule type" value="Genomic_DNA"/>
</dbReference>
<protein>
    <submittedName>
        <fullName evidence="2">Uncharacterized protein</fullName>
    </submittedName>
</protein>
<evidence type="ECO:0000313" key="3">
    <source>
        <dbReference type="Proteomes" id="UP001221757"/>
    </source>
</evidence>
<gene>
    <name evidence="2" type="ORF">B0H17DRAFT_1147617</name>
</gene>